<dbReference type="Proteomes" id="UP000179807">
    <property type="component" value="Unassembled WGS sequence"/>
</dbReference>
<dbReference type="VEuPathDB" id="TrichDB:TRFO_36634"/>
<organism evidence="2 3">
    <name type="scientific">Tritrichomonas foetus</name>
    <dbReference type="NCBI Taxonomy" id="1144522"/>
    <lineage>
        <taxon>Eukaryota</taxon>
        <taxon>Metamonada</taxon>
        <taxon>Parabasalia</taxon>
        <taxon>Tritrichomonadida</taxon>
        <taxon>Tritrichomonadidae</taxon>
        <taxon>Tritrichomonas</taxon>
    </lineage>
</organism>
<dbReference type="RefSeq" id="XP_068350319.1">
    <property type="nucleotide sequence ID" value="XM_068510946.1"/>
</dbReference>
<accession>A0A1J4JDA5</accession>
<sequence>MGRRRKSSFYYTIAESYKVVSVKKWTYTIGLFLFSFFALLVMLFSSTMNQYLSNELVDQKFGGCKVHKCLANTSKLAIILPFKKEDTPKLIDFLIGMSKVTKKPIQSEKVNFYLVHINKDRRERKETESQNTESNSFFKQVPEQVIHDLHQIFDEVNFIPSFPDVYSDDDLIKYLLENRPSFLNHICFFHLISFDFIFLKNDWIDKFLNISLFSIDQSFWVKGGIDFGFYPFSVHEDIEISMYSIYAAHSDCLRELFTYADEIYPAWRISRALTAFLRSSSHMALSHLLSPRIIPATYAVNMAGVETSRSDLREKFPDAYIAQGARIIDE</sequence>
<protein>
    <submittedName>
        <fullName evidence="2">Uncharacterized protein</fullName>
    </submittedName>
</protein>
<keyword evidence="1" id="KW-1133">Transmembrane helix</keyword>
<dbReference type="EMBL" id="MLAK01001131">
    <property type="protein sequence ID" value="OHS97182.1"/>
    <property type="molecule type" value="Genomic_DNA"/>
</dbReference>
<proteinExistence type="predicted"/>
<comment type="caution">
    <text evidence="2">The sequence shown here is derived from an EMBL/GenBank/DDBJ whole genome shotgun (WGS) entry which is preliminary data.</text>
</comment>
<name>A0A1J4JDA5_9EUKA</name>
<reference evidence="2" key="1">
    <citation type="submission" date="2016-10" db="EMBL/GenBank/DDBJ databases">
        <authorList>
            <person name="Benchimol M."/>
            <person name="Almeida L.G."/>
            <person name="Vasconcelos A.T."/>
            <person name="Perreira-Neves A."/>
            <person name="Rosa I.A."/>
            <person name="Tasca T."/>
            <person name="Bogo M.R."/>
            <person name="de Souza W."/>
        </authorList>
    </citation>
    <scope>NUCLEOTIDE SEQUENCE [LARGE SCALE GENOMIC DNA]</scope>
    <source>
        <strain evidence="2">K</strain>
    </source>
</reference>
<evidence type="ECO:0000313" key="2">
    <source>
        <dbReference type="EMBL" id="OHS97182.1"/>
    </source>
</evidence>
<evidence type="ECO:0000313" key="3">
    <source>
        <dbReference type="Proteomes" id="UP000179807"/>
    </source>
</evidence>
<feature type="transmembrane region" description="Helical" evidence="1">
    <location>
        <begin position="25"/>
        <end position="44"/>
    </location>
</feature>
<keyword evidence="3" id="KW-1185">Reference proteome</keyword>
<keyword evidence="1" id="KW-0472">Membrane</keyword>
<keyword evidence="1" id="KW-0812">Transmembrane</keyword>
<dbReference type="AlphaFoldDB" id="A0A1J4JDA5"/>
<evidence type="ECO:0000256" key="1">
    <source>
        <dbReference type="SAM" id="Phobius"/>
    </source>
</evidence>
<dbReference type="GeneID" id="94845650"/>
<gene>
    <name evidence="2" type="ORF">TRFO_36634</name>
</gene>